<name>I8UDH0_9BACL</name>
<evidence type="ECO:0000313" key="1">
    <source>
        <dbReference type="EMBL" id="EIT84858.1"/>
    </source>
</evidence>
<dbReference type="AlphaFoldDB" id="I8UDH0"/>
<dbReference type="STRING" id="1196324.A374_14240"/>
<dbReference type="Pfam" id="PF02810">
    <property type="entry name" value="SEC-C"/>
    <property type="match status" value="1"/>
</dbReference>
<dbReference type="SUPFAM" id="SSF103642">
    <property type="entry name" value="Sec-C motif"/>
    <property type="match status" value="1"/>
</dbReference>
<organism evidence="1 2">
    <name type="scientific">Fictibacillus macauensis ZFHKF-1</name>
    <dbReference type="NCBI Taxonomy" id="1196324"/>
    <lineage>
        <taxon>Bacteria</taxon>
        <taxon>Bacillati</taxon>
        <taxon>Bacillota</taxon>
        <taxon>Bacilli</taxon>
        <taxon>Bacillales</taxon>
        <taxon>Fictibacillaceae</taxon>
        <taxon>Fictibacillus</taxon>
    </lineage>
</organism>
<gene>
    <name evidence="1" type="ORF">A374_14240</name>
</gene>
<protein>
    <submittedName>
        <fullName evidence="1">SecC motif containing protein</fullName>
    </submittedName>
</protein>
<dbReference type="OrthoDB" id="9814022at2"/>
<dbReference type="Gene3D" id="3.10.450.50">
    <property type="match status" value="1"/>
</dbReference>
<dbReference type="PANTHER" id="PTHR33747:SF1">
    <property type="entry name" value="ADENYLATE CYCLASE-ASSOCIATED CAP C-TERMINAL DOMAIN-CONTAINING PROTEIN"/>
    <property type="match status" value="1"/>
</dbReference>
<dbReference type="PANTHER" id="PTHR33747">
    <property type="entry name" value="UPF0225 PROTEIN SCO1677"/>
    <property type="match status" value="1"/>
</dbReference>
<evidence type="ECO:0000313" key="2">
    <source>
        <dbReference type="Proteomes" id="UP000004080"/>
    </source>
</evidence>
<dbReference type="EMBL" id="AKKV01000030">
    <property type="protein sequence ID" value="EIT84858.1"/>
    <property type="molecule type" value="Genomic_DNA"/>
</dbReference>
<dbReference type="InterPro" id="IPR004027">
    <property type="entry name" value="SEC_C_motif"/>
</dbReference>
<dbReference type="Proteomes" id="UP000004080">
    <property type="component" value="Unassembled WGS sequence"/>
</dbReference>
<dbReference type="RefSeq" id="WP_007202926.1">
    <property type="nucleotide sequence ID" value="NZ_AKKV01000030.1"/>
</dbReference>
<comment type="caution">
    <text evidence="1">The sequence shown here is derived from an EMBL/GenBank/DDBJ whole genome shotgun (WGS) entry which is preliminary data.</text>
</comment>
<dbReference type="eggNOG" id="COG3012">
    <property type="taxonomic scope" value="Bacteria"/>
</dbReference>
<proteinExistence type="predicted"/>
<reference evidence="1 2" key="1">
    <citation type="journal article" date="2012" name="J. Bacteriol.">
        <title>Genome of Bacillus macauensis ZFHKF-1, a Long-Chain-Forming Bacterium.</title>
        <authorList>
            <person name="Cai L."/>
            <person name="Zhang T."/>
        </authorList>
    </citation>
    <scope>NUCLEOTIDE SEQUENCE [LARGE SCALE GENOMIC DNA]</scope>
    <source>
        <strain evidence="1 2">ZFHKF-1</strain>
    </source>
</reference>
<dbReference type="PATRIC" id="fig|1196324.3.peg.2910"/>
<accession>I8UDH0</accession>
<keyword evidence="2" id="KW-1185">Reference proteome</keyword>
<sequence length="389" mass="44506">MNDLTFEEKVEKLEAHLERMMKEHMKLFKNIPAHSSLLEVLNAYTKADLQDIRRFHQIPGASSFNKKELSETLAEQLPSLVLQAVQRMDLDTYKQLLKIVKHNGKSSLKQFSPGQGDVLNNMGIVYGIIENEQPMYYIPQEICDALRAIDGPSLRQRLKKNQEFILCLQGMLYYYGVISKFEAFRYLNELMGPIEQVLHFFQAIEFGSAYYEIIEDVGNHYSFLTADETEAVLNDQASRRSLEYRPFTKHQLMQAGKEDYVEKTAAFYALHAYLKQNYGLVGKELDFVMMDIMESAQKDEPLGQTMAILQDMIEFETVEELHGLMDLIVKLNNSTPKWVLKGHSPNEVSSSAPPISRPSNVIPLQPKLGRNELCHCGSGKKYKKCCGKS</sequence>